<gene>
    <name evidence="1" type="ORF">ALC57_05893</name>
</gene>
<reference evidence="1 2" key="1">
    <citation type="submission" date="2015-09" db="EMBL/GenBank/DDBJ databases">
        <title>Trachymyrmex cornetzi WGS genome.</title>
        <authorList>
            <person name="Nygaard S."/>
            <person name="Hu H."/>
            <person name="Boomsma J."/>
            <person name="Zhang G."/>
        </authorList>
    </citation>
    <scope>NUCLEOTIDE SEQUENCE [LARGE SCALE GENOMIC DNA]</scope>
    <source>
        <strain evidence="1">Tcor2-1</strain>
        <tissue evidence="1">Whole body</tissue>
    </source>
</reference>
<name>A0A151J9T8_9HYME</name>
<evidence type="ECO:0000313" key="1">
    <source>
        <dbReference type="EMBL" id="KYN21732.1"/>
    </source>
</evidence>
<dbReference type="AlphaFoldDB" id="A0A151J9T8"/>
<dbReference type="Proteomes" id="UP000078492">
    <property type="component" value="Unassembled WGS sequence"/>
</dbReference>
<sequence length="348" mass="40951">MENHKRVERELLEQCDQVATLVECFAWLQRCDECIERLEELCRAKRPRHTRGTQIIRGGEDRATRRCKDTIGAAFRAHAVERHGSAKVNTAFNDEFATKDKRAIKSINTKNIEIYWCRHYFSTKNINNCAIRLPSEGDKWLEFGNHCNKERVPFVIYADLECVLRKTEPEEDASSYTYQQHEVFSIGYYVRLSSYRFRRDKDCIRSATRCHIREKPFAPDNTRVRDHCHLIGRYRGPAHSNCNLNYKNSFSDLYLKTDVLLLGDISENFRESCVANYGLDSAHYYTLPGFKWDAMLKHTRVRFELLIDIDMIMFIERGIRDLNQCSGRYAQLITSTCARTIHRNHRRT</sequence>
<accession>A0A151J9T8</accession>
<dbReference type="PANTHER" id="PTHR31511:SF12">
    <property type="entry name" value="RHO TERMINATION FACTOR N-TERMINAL DOMAIN-CONTAINING PROTEIN"/>
    <property type="match status" value="1"/>
</dbReference>
<evidence type="ECO:0008006" key="3">
    <source>
        <dbReference type="Google" id="ProtNLM"/>
    </source>
</evidence>
<proteinExistence type="predicted"/>
<keyword evidence="2" id="KW-1185">Reference proteome</keyword>
<organism evidence="1 2">
    <name type="scientific">Trachymyrmex cornetzi</name>
    <dbReference type="NCBI Taxonomy" id="471704"/>
    <lineage>
        <taxon>Eukaryota</taxon>
        <taxon>Metazoa</taxon>
        <taxon>Ecdysozoa</taxon>
        <taxon>Arthropoda</taxon>
        <taxon>Hexapoda</taxon>
        <taxon>Insecta</taxon>
        <taxon>Pterygota</taxon>
        <taxon>Neoptera</taxon>
        <taxon>Endopterygota</taxon>
        <taxon>Hymenoptera</taxon>
        <taxon>Apocrita</taxon>
        <taxon>Aculeata</taxon>
        <taxon>Formicoidea</taxon>
        <taxon>Formicidae</taxon>
        <taxon>Myrmicinae</taxon>
        <taxon>Trachymyrmex</taxon>
    </lineage>
</organism>
<evidence type="ECO:0000313" key="2">
    <source>
        <dbReference type="Proteomes" id="UP000078492"/>
    </source>
</evidence>
<dbReference type="STRING" id="471704.A0A151J9T8"/>
<dbReference type="InterPro" id="IPR044925">
    <property type="entry name" value="His-Me_finger_sf"/>
</dbReference>
<protein>
    <recommendedName>
        <fullName evidence="3">DNA-directed DNA polymerase</fullName>
    </recommendedName>
</protein>
<dbReference type="SUPFAM" id="SSF54060">
    <property type="entry name" value="His-Me finger endonucleases"/>
    <property type="match status" value="1"/>
</dbReference>
<dbReference type="PANTHER" id="PTHR31511">
    <property type="entry name" value="PROTEIN CBG23764"/>
    <property type="match status" value="1"/>
</dbReference>
<dbReference type="EMBL" id="KQ979402">
    <property type="protein sequence ID" value="KYN21732.1"/>
    <property type="molecule type" value="Genomic_DNA"/>
</dbReference>